<dbReference type="Proteomes" id="UP000663828">
    <property type="component" value="Unassembled WGS sequence"/>
</dbReference>
<organism evidence="1 2">
    <name type="scientific">Adineta ricciae</name>
    <name type="common">Rotifer</name>
    <dbReference type="NCBI Taxonomy" id="249248"/>
    <lineage>
        <taxon>Eukaryota</taxon>
        <taxon>Metazoa</taxon>
        <taxon>Spiralia</taxon>
        <taxon>Gnathifera</taxon>
        <taxon>Rotifera</taxon>
        <taxon>Eurotatoria</taxon>
        <taxon>Bdelloidea</taxon>
        <taxon>Adinetida</taxon>
        <taxon>Adinetidae</taxon>
        <taxon>Adineta</taxon>
    </lineage>
</organism>
<dbReference type="EMBL" id="CAJNOR010001401">
    <property type="protein sequence ID" value="CAF1136432.1"/>
    <property type="molecule type" value="Genomic_DNA"/>
</dbReference>
<keyword evidence="2" id="KW-1185">Reference proteome</keyword>
<reference evidence="1" key="1">
    <citation type="submission" date="2021-02" db="EMBL/GenBank/DDBJ databases">
        <authorList>
            <person name="Nowell W R."/>
        </authorList>
    </citation>
    <scope>NUCLEOTIDE SEQUENCE</scope>
</reference>
<evidence type="ECO:0000313" key="2">
    <source>
        <dbReference type="Proteomes" id="UP000663828"/>
    </source>
</evidence>
<comment type="caution">
    <text evidence="1">The sequence shown here is derived from an EMBL/GenBank/DDBJ whole genome shotgun (WGS) entry which is preliminary data.</text>
</comment>
<evidence type="ECO:0000313" key="1">
    <source>
        <dbReference type="EMBL" id="CAF1136432.1"/>
    </source>
</evidence>
<name>A0A814RNR8_ADIRI</name>
<dbReference type="AlphaFoldDB" id="A0A814RNR8"/>
<gene>
    <name evidence="1" type="ORF">XAT740_LOCUS20180</name>
</gene>
<evidence type="ECO:0008006" key="3">
    <source>
        <dbReference type="Google" id="ProtNLM"/>
    </source>
</evidence>
<proteinExistence type="predicted"/>
<protein>
    <recommendedName>
        <fullName evidence="3">TerB family tellurite resistance protein</fullName>
    </recommendedName>
</protein>
<sequence length="202" mass="23653">MNVKHSNRDKIITEWFFHEWIGDSSHLPGPEDVLLFMKIIIDIVSMNRVIDDSERNYLIGRAAILGIDIHRISPFFIYILCLSFTGVPEEMLEELQTYQGGLVEDVASLDMPHIRKTRMGIIYNLFRIFGIEHKISPKELKLIHNFGNQLDVTKDQINQIKDLFEEEEKLRQRRAQLLFPKGFDDALVEYQKYNIGKGKFDI</sequence>
<dbReference type="Gene3D" id="1.10.3680.10">
    <property type="entry name" value="TerB-like"/>
    <property type="match status" value="1"/>
</dbReference>
<dbReference type="InterPro" id="IPR029024">
    <property type="entry name" value="TerB-like"/>
</dbReference>
<accession>A0A814RNR8</accession>